<keyword evidence="1" id="KW-0378">Hydrolase</keyword>
<feature type="domain" description="PPM-type phosphatase" evidence="2">
    <location>
        <begin position="4"/>
        <end position="220"/>
    </location>
</feature>
<dbReference type="Gene3D" id="3.60.40.10">
    <property type="entry name" value="PPM-type phosphatase domain"/>
    <property type="match status" value="1"/>
</dbReference>
<sequence>MPIRAGVTVKQLNKYGEELCGDTVKIKKISGATIVVLSDGLGSGVKARILSSLTCEIIVTLFEQGIDLKETVHTLAKTLPVCKVRGIAYSTFTICIVNEDGEVRIINYDGPPPVIIKRGQLIDPRTLGAYKNIEGRKILDVRFKGDPGDAIFMMSDGVLHAGLGNLMNFGWGWENVAEYLRKAFVKYDSSRKAVENVMELTNNYYGGQPGDDSTLVGIRIKEKKNLVIFTGPPLDPAMDSYVVNRFLSHKDATKVVCGGTTGNIVARELGQEIEVDLSTMLDDVPPVGKLEGVDLVAEGVLTLKKVIAILKKYGVDAESIPHGKDGATLMARMLAESEEITLMVGQRINPFYQNPSLPFDMSVRHNLITELVSILEKAGKKVTVEYF</sequence>
<proteinExistence type="predicted"/>
<evidence type="ECO:0000256" key="1">
    <source>
        <dbReference type="ARBA" id="ARBA00022801"/>
    </source>
</evidence>
<dbReference type="PANTHER" id="PTHR43156">
    <property type="entry name" value="STAGE II SPORULATION PROTEIN E-RELATED"/>
    <property type="match status" value="1"/>
</dbReference>
<dbReference type="AlphaFoldDB" id="C5CFY3"/>
<reference evidence="3 4" key="1">
    <citation type="submission" date="2009-06" db="EMBL/GenBank/DDBJ databases">
        <title>Complete sequence of Thermotogales bacterium TBF 19.5.1.</title>
        <authorList>
            <consortium name="US DOE Joint Genome Institute"/>
            <person name="Lucas S."/>
            <person name="Copeland A."/>
            <person name="Lapidus A."/>
            <person name="Glavina del Rio T."/>
            <person name="Tice H."/>
            <person name="Bruce D."/>
            <person name="Goodwin L."/>
            <person name="Pitluck S."/>
            <person name="Chertkov O."/>
            <person name="Brettin T."/>
            <person name="Detter J.C."/>
            <person name="Han C."/>
            <person name="Schmutz J."/>
            <person name="Larimer F."/>
            <person name="Land M."/>
            <person name="Hauser L."/>
            <person name="Kyrpides N."/>
            <person name="Ovchinnikova G."/>
            <person name="Noll K."/>
        </authorList>
    </citation>
    <scope>NUCLEOTIDE SEQUENCE [LARGE SCALE GENOMIC DNA]</scope>
    <source>
        <strain evidence="4">ATCC BAA-1733 / DSM 21960 / TBF 19.5.1</strain>
    </source>
</reference>
<reference evidence="3 4" key="2">
    <citation type="journal article" date="2011" name="J. Bacteriol.">
        <title>Genome Sequence of Kosmotoga olearia Strain TBF 19.5.1, a Thermophilic Bacterium with a Wide Growth Temperature Range, Isolated from the Troll B Oil Platform in the North Sea.</title>
        <authorList>
            <person name="Swithers K.S."/>
            <person name="Dipippo J.L."/>
            <person name="Bruce D.C."/>
            <person name="Detter C."/>
            <person name="Tapia R."/>
            <person name="Han S."/>
            <person name="Goodwin L.A."/>
            <person name="Han J."/>
            <person name="Woyke T."/>
            <person name="Pitluck S."/>
            <person name="Pennacchio L."/>
            <person name="Nolan M."/>
            <person name="Mikhailova N."/>
            <person name="Land M.L."/>
            <person name="Nesbo C.L."/>
            <person name="Gogarten J.P."/>
            <person name="Noll K.M."/>
        </authorList>
    </citation>
    <scope>NUCLEOTIDE SEQUENCE [LARGE SCALE GENOMIC DNA]</scope>
    <source>
        <strain evidence="4">ATCC BAA-1733 / DSM 21960 / TBF 19.5.1</strain>
    </source>
</reference>
<dbReference type="KEGG" id="kol:Kole_1792"/>
<organism evidence="3 4">
    <name type="scientific">Kosmotoga olearia (strain ATCC BAA-1733 / DSM 21960 / TBF 19.5.1)</name>
    <dbReference type="NCBI Taxonomy" id="521045"/>
    <lineage>
        <taxon>Bacteria</taxon>
        <taxon>Thermotogati</taxon>
        <taxon>Thermotogota</taxon>
        <taxon>Thermotogae</taxon>
        <taxon>Kosmotogales</taxon>
        <taxon>Kosmotogaceae</taxon>
        <taxon>Kosmotoga</taxon>
    </lineage>
</organism>
<dbReference type="Proteomes" id="UP000002382">
    <property type="component" value="Chromosome"/>
</dbReference>
<keyword evidence="4" id="KW-1185">Reference proteome</keyword>
<dbReference type="GO" id="GO:0016791">
    <property type="term" value="F:phosphatase activity"/>
    <property type="evidence" value="ECO:0007669"/>
    <property type="project" value="TreeGrafter"/>
</dbReference>
<protein>
    <submittedName>
        <fullName evidence="3">Protein serine/threonine phosphatase</fullName>
    </submittedName>
</protein>
<dbReference type="SMART" id="SM00331">
    <property type="entry name" value="PP2C_SIG"/>
    <property type="match status" value="1"/>
</dbReference>
<dbReference type="InterPro" id="IPR036457">
    <property type="entry name" value="PPM-type-like_dom_sf"/>
</dbReference>
<dbReference type="HOGENOM" id="CLU_703441_0_0_0"/>
<dbReference type="SUPFAM" id="SSF81606">
    <property type="entry name" value="PP2C-like"/>
    <property type="match status" value="1"/>
</dbReference>
<dbReference type="Pfam" id="PF07228">
    <property type="entry name" value="SpoIIE"/>
    <property type="match status" value="1"/>
</dbReference>
<name>C5CFY3_KOSOT</name>
<evidence type="ECO:0000313" key="4">
    <source>
        <dbReference type="Proteomes" id="UP000002382"/>
    </source>
</evidence>
<evidence type="ECO:0000313" key="3">
    <source>
        <dbReference type="EMBL" id="ACR80477.1"/>
    </source>
</evidence>
<accession>C5CFY3</accession>
<gene>
    <name evidence="3" type="ordered locus">Kole_1792</name>
</gene>
<evidence type="ECO:0000259" key="2">
    <source>
        <dbReference type="SMART" id="SM00331"/>
    </source>
</evidence>
<dbReference type="InterPro" id="IPR001932">
    <property type="entry name" value="PPM-type_phosphatase-like_dom"/>
</dbReference>
<dbReference type="OrthoDB" id="1090916at2"/>
<dbReference type="STRING" id="521045.Kole_1792"/>
<dbReference type="PANTHER" id="PTHR43156:SF2">
    <property type="entry name" value="STAGE II SPORULATION PROTEIN E"/>
    <property type="match status" value="1"/>
</dbReference>
<dbReference type="EMBL" id="CP001634">
    <property type="protein sequence ID" value="ACR80477.1"/>
    <property type="molecule type" value="Genomic_DNA"/>
</dbReference>
<dbReference type="InterPro" id="IPR052016">
    <property type="entry name" value="Bact_Sigma-Reg"/>
</dbReference>
<dbReference type="RefSeq" id="WP_015869121.1">
    <property type="nucleotide sequence ID" value="NC_012785.1"/>
</dbReference>
<dbReference type="eggNOG" id="COG2208">
    <property type="taxonomic scope" value="Bacteria"/>
</dbReference>